<dbReference type="RefSeq" id="WP_182297197.1">
    <property type="nucleotide sequence ID" value="NZ_CP059851.1"/>
</dbReference>
<dbReference type="KEGG" id="sand:H3309_02485"/>
<keyword evidence="2" id="KW-1185">Reference proteome</keyword>
<name>A0A7G5IJ48_9SPHN</name>
<sequence>MDEELESLVVKVRADGAGFAREVAAMRRELSEGIGEGAGAAARGLENALLRATRNGRVGFDDLGRAALRTLGQIAAEALKIEVGGGGQGALTAAIAGLLGAPGRAVGGLVSPGKAYRVGEAGPETFVPASSGRIVPHGGGGRGPVNVTVNVAVPRDAGAPFMARTGAQIARQLRQVMGSV</sequence>
<dbReference type="Proteomes" id="UP000515292">
    <property type="component" value="Chromosome"/>
</dbReference>
<dbReference type="AlphaFoldDB" id="A0A7G5IJ48"/>
<gene>
    <name evidence="1" type="ORF">H3309_02485</name>
</gene>
<reference evidence="1 2" key="1">
    <citation type="submission" date="2020-07" db="EMBL/GenBank/DDBJ databases">
        <title>Complete genome sequence for Sandaracinobacter sp. M6.</title>
        <authorList>
            <person name="Tang Y."/>
            <person name="Liu Q."/>
            <person name="Guo Z."/>
            <person name="Lei P."/>
            <person name="Huang B."/>
        </authorList>
    </citation>
    <scope>NUCLEOTIDE SEQUENCE [LARGE SCALE GENOMIC DNA]</scope>
    <source>
        <strain evidence="1 2">M6</strain>
    </source>
</reference>
<protein>
    <submittedName>
        <fullName evidence="1">Tail tape measure protein</fullName>
    </submittedName>
</protein>
<proteinExistence type="predicted"/>
<organism evidence="1 2">
    <name type="scientific">Sandaracinobacteroides saxicola</name>
    <dbReference type="NCBI Taxonomy" id="2759707"/>
    <lineage>
        <taxon>Bacteria</taxon>
        <taxon>Pseudomonadati</taxon>
        <taxon>Pseudomonadota</taxon>
        <taxon>Alphaproteobacteria</taxon>
        <taxon>Sphingomonadales</taxon>
        <taxon>Sphingosinicellaceae</taxon>
        <taxon>Sandaracinobacteroides</taxon>
    </lineage>
</organism>
<accession>A0A7G5IJ48</accession>
<evidence type="ECO:0000313" key="2">
    <source>
        <dbReference type="Proteomes" id="UP000515292"/>
    </source>
</evidence>
<dbReference type="EMBL" id="CP059851">
    <property type="protein sequence ID" value="QMW23390.1"/>
    <property type="molecule type" value="Genomic_DNA"/>
</dbReference>
<evidence type="ECO:0000313" key="1">
    <source>
        <dbReference type="EMBL" id="QMW23390.1"/>
    </source>
</evidence>